<dbReference type="AntiFam" id="ANF00095">
    <property type="entry name" value="Shadow ORF (opposite ABC transporters)"/>
</dbReference>
<name>A0A109LL16_PSEFL</name>
<dbReference type="PATRIC" id="fig|294.194.peg.829"/>
<protein>
    <submittedName>
        <fullName evidence="1">Uncharacterized protein</fullName>
    </submittedName>
</protein>
<dbReference type="Proteomes" id="UP000061348">
    <property type="component" value="Unassembled WGS sequence"/>
</dbReference>
<sequence>MVRDKNHRHALALEFAHDAKQQLGLTGGQRRGWLIEHQQACVQSQCLGDFDKLLLGHAQVLDRAVQIDADPEALEQRMRRLGHFALAQQAEAVAQLMAEEDVFYRREVGNQAEFLEHNANPGGNRIPIGRKFSGLPVDKNLPFVLMLDPA</sequence>
<proteinExistence type="predicted"/>
<gene>
    <name evidence="1" type="ORF">PFLmoz3_00731</name>
</gene>
<dbReference type="EMBL" id="LCYA01000029">
    <property type="protein sequence ID" value="KWV89618.1"/>
    <property type="molecule type" value="Genomic_DNA"/>
</dbReference>
<accession>A0A109LL16</accession>
<evidence type="ECO:0000313" key="1">
    <source>
        <dbReference type="EMBL" id="KWV89618.1"/>
    </source>
</evidence>
<comment type="caution">
    <text evidence="1">The sequence shown here is derived from an EMBL/GenBank/DDBJ whole genome shotgun (WGS) entry which is preliminary data.</text>
</comment>
<dbReference type="AlphaFoldDB" id="A0A109LL16"/>
<evidence type="ECO:0000313" key="2">
    <source>
        <dbReference type="Proteomes" id="UP000061348"/>
    </source>
</evidence>
<reference evidence="1 2" key="1">
    <citation type="submission" date="2015-05" db="EMBL/GenBank/DDBJ databases">
        <title>A genomic and transcriptomic approach to investigate the blue pigment phenotype in Pseudomonas fluorescens.</title>
        <authorList>
            <person name="Andreani N.A."/>
            <person name="Cardazzo B."/>
        </authorList>
    </citation>
    <scope>NUCLEOTIDE SEQUENCE [LARGE SCALE GENOMIC DNA]</scope>
    <source>
        <strain evidence="1 2">Ps_22</strain>
    </source>
</reference>
<organism evidence="1 2">
    <name type="scientific">Pseudomonas fluorescens</name>
    <dbReference type="NCBI Taxonomy" id="294"/>
    <lineage>
        <taxon>Bacteria</taxon>
        <taxon>Pseudomonadati</taxon>
        <taxon>Pseudomonadota</taxon>
        <taxon>Gammaproteobacteria</taxon>
        <taxon>Pseudomonadales</taxon>
        <taxon>Pseudomonadaceae</taxon>
        <taxon>Pseudomonas</taxon>
    </lineage>
</organism>